<dbReference type="PANTHER" id="PTHR43038">
    <property type="entry name" value="ATP-BINDING CASSETTE, SUB-FAMILY H, MEMBER 1"/>
    <property type="match status" value="1"/>
</dbReference>
<evidence type="ECO:0000256" key="4">
    <source>
        <dbReference type="ARBA" id="ARBA00022840"/>
    </source>
</evidence>
<evidence type="ECO:0000256" key="5">
    <source>
        <dbReference type="ARBA" id="ARBA00022989"/>
    </source>
</evidence>
<feature type="transmembrane region" description="Helical" evidence="7">
    <location>
        <begin position="788"/>
        <end position="809"/>
    </location>
</feature>
<dbReference type="EnsemblMetazoa" id="SSS_1249s_mrna">
    <property type="protein sequence ID" value="KAF7494203.1"/>
    <property type="gene ID" value="SSS_1249"/>
</dbReference>
<evidence type="ECO:0000256" key="1">
    <source>
        <dbReference type="ARBA" id="ARBA00004141"/>
    </source>
</evidence>
<gene>
    <name evidence="9" type="ORF">SSS_1249</name>
</gene>
<dbReference type="GO" id="GO:0140359">
    <property type="term" value="F:ABC-type transporter activity"/>
    <property type="evidence" value="ECO:0007669"/>
    <property type="project" value="InterPro"/>
</dbReference>
<dbReference type="InterPro" id="IPR013525">
    <property type="entry name" value="ABC2_TM"/>
</dbReference>
<dbReference type="OrthoDB" id="10255969at2759"/>
<keyword evidence="11" id="KW-1185">Reference proteome</keyword>
<name>A0A834VHX3_SARSC</name>
<dbReference type="GO" id="GO:0016020">
    <property type="term" value="C:membrane"/>
    <property type="evidence" value="ECO:0007669"/>
    <property type="project" value="UniProtKB-SubCell"/>
</dbReference>
<dbReference type="EMBL" id="WVUK01000054">
    <property type="protein sequence ID" value="KAF7494203.1"/>
    <property type="molecule type" value="Genomic_DNA"/>
</dbReference>
<dbReference type="GO" id="GO:0005524">
    <property type="term" value="F:ATP binding"/>
    <property type="evidence" value="ECO:0007669"/>
    <property type="project" value="UniProtKB-KW"/>
</dbReference>
<dbReference type="PANTHER" id="PTHR43038:SF3">
    <property type="entry name" value="ABC TRANSPORTER G FAMILY MEMBER 20 ISOFORM X1"/>
    <property type="match status" value="1"/>
</dbReference>
<dbReference type="SMART" id="SM00382">
    <property type="entry name" value="AAA"/>
    <property type="match status" value="1"/>
</dbReference>
<keyword evidence="3" id="KW-0547">Nucleotide-binding</keyword>
<evidence type="ECO:0000259" key="8">
    <source>
        <dbReference type="PROSITE" id="PS50893"/>
    </source>
</evidence>
<dbReference type="InterPro" id="IPR003439">
    <property type="entry name" value="ABC_transporter-like_ATP-bd"/>
</dbReference>
<keyword evidence="2 7" id="KW-0812">Transmembrane</keyword>
<comment type="subcellular location">
    <subcellularLocation>
        <location evidence="1">Membrane</location>
        <topology evidence="1">Multi-pass membrane protein</topology>
    </subcellularLocation>
</comment>
<evidence type="ECO:0000256" key="6">
    <source>
        <dbReference type="ARBA" id="ARBA00023136"/>
    </source>
</evidence>
<evidence type="ECO:0000256" key="3">
    <source>
        <dbReference type="ARBA" id="ARBA00022741"/>
    </source>
</evidence>
<evidence type="ECO:0000256" key="2">
    <source>
        <dbReference type="ARBA" id="ARBA00022692"/>
    </source>
</evidence>
<dbReference type="PROSITE" id="PS50893">
    <property type="entry name" value="ABC_TRANSPORTER_2"/>
    <property type="match status" value="1"/>
</dbReference>
<feature type="transmembrane region" description="Helical" evidence="7">
    <location>
        <begin position="504"/>
        <end position="521"/>
    </location>
</feature>
<reference evidence="10" key="3">
    <citation type="submission" date="2022-06" db="UniProtKB">
        <authorList>
            <consortium name="EnsemblMetazoa"/>
        </authorList>
    </citation>
    <scope>IDENTIFICATION</scope>
</reference>
<feature type="transmembrane region" description="Helical" evidence="7">
    <location>
        <begin position="759"/>
        <end position="781"/>
    </location>
</feature>
<feature type="domain" description="ABC transporter" evidence="8">
    <location>
        <begin position="140"/>
        <end position="368"/>
    </location>
</feature>
<feature type="transmembrane region" description="Helical" evidence="7">
    <location>
        <begin position="726"/>
        <end position="753"/>
    </location>
</feature>
<dbReference type="Gene3D" id="3.40.50.300">
    <property type="entry name" value="P-loop containing nucleotide triphosphate hydrolases"/>
    <property type="match status" value="1"/>
</dbReference>
<proteinExistence type="predicted"/>
<organism evidence="9">
    <name type="scientific">Sarcoptes scabiei</name>
    <name type="common">Itch mite</name>
    <name type="synonym">Acarus scabiei</name>
    <dbReference type="NCBI Taxonomy" id="52283"/>
    <lineage>
        <taxon>Eukaryota</taxon>
        <taxon>Metazoa</taxon>
        <taxon>Ecdysozoa</taxon>
        <taxon>Arthropoda</taxon>
        <taxon>Chelicerata</taxon>
        <taxon>Arachnida</taxon>
        <taxon>Acari</taxon>
        <taxon>Acariformes</taxon>
        <taxon>Sarcoptiformes</taxon>
        <taxon>Astigmata</taxon>
        <taxon>Psoroptidia</taxon>
        <taxon>Sarcoptoidea</taxon>
        <taxon>Sarcoptidae</taxon>
        <taxon>Sarcoptinae</taxon>
        <taxon>Sarcoptes</taxon>
    </lineage>
</organism>
<sequence length="879" mass="101505">MRRSMKYHLDDRMKSSSIVTESNQNNVITSDNCAENQDRINNENSTAMNNSEDNRKDSNRCIINFLLNHTFRCSNVSDDKNLNNEINPNEQMNQQDEKINRSNNLISINSFDKNNLIHHHHHHHHHQQMPLKTINNSLAVMVDSVSFRYRKNISLLSNVSMNVPKGEIYSLLGSNGCGKTTLLNILLGRIRPHSGSVYILGKEVGYDLSHQIGYMPQELGLNPFLRIKDTFYYFAHVNHVKDKTFIKQQIRKYLDMLDLHDATKRVGQLSGGQKRLLSLGVTLIYKPKILFLDEPTVGIDSLIRSKIWTHLRQLCYYNQTTVVITTHYIDEAKQSDLVGFLHEGRMLAEESPDVLMRLLSCKTLEQVFLKLCYQNMNKSDANEDHRNDLKNLDSNLTTMIVDTDLLYRYSASNNYKLKCDGQKQLSNSNNNNGTYPNQYPMDHNDDLFDSNKTLNVGKTFHSPITSPSSLMIDDDRSDCHNRFLHWDHIKALTSREWFFFRHNLWLFAFYILLPLLTVFLFDSSYGRTPQNVPIAIYNGDQSEISPQLSDVFIDEFNNSMVRLNSYETEQDAVRSVELGRNVIAISFRKNFSTAIIERYYKFHQFKPTDIIDHGDGSMFLYIDHSSLLNVRYVNRSILLSFQRMVEKLGKLRGLNPMIFSLPIEKKEYVYGVLEPHFQDLFLPGIIVLTLLAMNSVKSTFEIIYLYSNGCLKRDINQGVRPIEMMLTFVFGSMASMFWQTLITMFFTFYIIGVPMDGDFFSAVILVYLTASQGLFMGILLSVIFPDQVIAMILCFTILVVMFLTSGTLWPLEGMPMLMQRLFMLNPIVLPVRSFRFIMLRGWSAMRLSVLVGYLISIGTSFVLFILASILFHIFNIKLN</sequence>
<dbReference type="Proteomes" id="UP000070412">
    <property type="component" value="Unassembled WGS sequence"/>
</dbReference>
<accession>A0A834VHX3</accession>
<dbReference type="InterPro" id="IPR003593">
    <property type="entry name" value="AAA+_ATPase"/>
</dbReference>
<keyword evidence="4" id="KW-0067">ATP-binding</keyword>
<dbReference type="PROSITE" id="PS00211">
    <property type="entry name" value="ABC_TRANSPORTER_1"/>
    <property type="match status" value="1"/>
</dbReference>
<evidence type="ECO:0000313" key="11">
    <source>
        <dbReference type="Proteomes" id="UP000070412"/>
    </source>
</evidence>
<dbReference type="Pfam" id="PF12698">
    <property type="entry name" value="ABC2_membrane_3"/>
    <property type="match status" value="1"/>
</dbReference>
<dbReference type="InterPro" id="IPR017871">
    <property type="entry name" value="ABC_transporter-like_CS"/>
</dbReference>
<reference evidence="9" key="2">
    <citation type="submission" date="2020-01" db="EMBL/GenBank/DDBJ databases">
        <authorList>
            <person name="Korhonen P.K.K."/>
            <person name="Guangxu M.G."/>
            <person name="Wang T.W."/>
            <person name="Stroehlein A.J.S."/>
            <person name="Young N.D."/>
            <person name="Ang C.-S.A."/>
            <person name="Fernando D.W.F."/>
            <person name="Lu H.L."/>
            <person name="Taylor S.T."/>
            <person name="Ehtesham M.E.M."/>
            <person name="Najaraj S.H.N."/>
            <person name="Harsha G.H.G."/>
            <person name="Madugundu A.M."/>
            <person name="Renuse S.R."/>
            <person name="Holt D.H."/>
            <person name="Pandey A.P."/>
            <person name="Papenfuss A.P."/>
            <person name="Gasser R.B.G."/>
            <person name="Fischer K.F."/>
        </authorList>
    </citation>
    <scope>NUCLEOTIDE SEQUENCE</scope>
    <source>
        <strain evidence="9">SSS_KF_BRIS2020</strain>
    </source>
</reference>
<keyword evidence="5 7" id="KW-1133">Transmembrane helix</keyword>
<dbReference type="AlphaFoldDB" id="A0A834VHX3"/>
<protein>
    <submittedName>
        <fullName evidence="9">ABC transporter G family member 20</fullName>
    </submittedName>
</protein>
<evidence type="ECO:0000256" key="7">
    <source>
        <dbReference type="SAM" id="Phobius"/>
    </source>
</evidence>
<dbReference type="GO" id="GO:0016887">
    <property type="term" value="F:ATP hydrolysis activity"/>
    <property type="evidence" value="ECO:0007669"/>
    <property type="project" value="InterPro"/>
</dbReference>
<dbReference type="SUPFAM" id="SSF52540">
    <property type="entry name" value="P-loop containing nucleoside triphosphate hydrolases"/>
    <property type="match status" value="1"/>
</dbReference>
<evidence type="ECO:0000313" key="9">
    <source>
        <dbReference type="EMBL" id="KAF7494203.1"/>
    </source>
</evidence>
<reference evidence="11" key="1">
    <citation type="journal article" date="2020" name="PLoS Negl. Trop. Dis.">
        <title>High-quality nuclear genome for Sarcoptes scabiei-A critical resource for a neglected parasite.</title>
        <authorList>
            <person name="Korhonen P.K."/>
            <person name="Gasser R.B."/>
            <person name="Ma G."/>
            <person name="Wang T."/>
            <person name="Stroehlein A.J."/>
            <person name="Young N.D."/>
            <person name="Ang C.S."/>
            <person name="Fernando D.D."/>
            <person name="Lu H.C."/>
            <person name="Taylor S."/>
            <person name="Reynolds S.L."/>
            <person name="Mofiz E."/>
            <person name="Najaraj S.H."/>
            <person name="Gowda H."/>
            <person name="Madugundu A."/>
            <person name="Renuse S."/>
            <person name="Holt D."/>
            <person name="Pandey A."/>
            <person name="Papenfuss A.T."/>
            <person name="Fischer K."/>
        </authorList>
    </citation>
    <scope>NUCLEOTIDE SEQUENCE [LARGE SCALE GENOMIC DNA]</scope>
</reference>
<dbReference type="Pfam" id="PF00005">
    <property type="entry name" value="ABC_tran"/>
    <property type="match status" value="1"/>
</dbReference>
<keyword evidence="6 7" id="KW-0472">Membrane</keyword>
<dbReference type="InterPro" id="IPR027417">
    <property type="entry name" value="P-loop_NTPase"/>
</dbReference>
<evidence type="ECO:0000313" key="10">
    <source>
        <dbReference type="EnsemblMetazoa" id="KAF7494203.1"/>
    </source>
</evidence>
<feature type="transmembrane region" description="Helical" evidence="7">
    <location>
        <begin position="850"/>
        <end position="874"/>
    </location>
</feature>